<name>K6YX06_9ALTE</name>
<dbReference type="AlphaFoldDB" id="K6YX06"/>
<keyword evidence="2" id="KW-1185">Reference proteome</keyword>
<reference evidence="1 2" key="1">
    <citation type="journal article" date="2017" name="Antonie Van Leeuwenhoek">
        <title>Rhizobium rhizosphaerae sp. nov., a novel species isolated from rice rhizosphere.</title>
        <authorList>
            <person name="Zhao J.J."/>
            <person name="Zhang J."/>
            <person name="Zhang R.J."/>
            <person name="Zhang C.W."/>
            <person name="Yin H.Q."/>
            <person name="Zhang X.X."/>
        </authorList>
    </citation>
    <scope>NUCLEOTIDE SEQUENCE [LARGE SCALE GENOMIC DNA]</scope>
    <source>
        <strain evidence="1 2">BSs20135</strain>
    </source>
</reference>
<evidence type="ECO:0000313" key="1">
    <source>
        <dbReference type="EMBL" id="GAC21268.1"/>
    </source>
</evidence>
<accession>K6YX06</accession>
<gene>
    <name evidence="1" type="ORF">GARC_4326</name>
</gene>
<evidence type="ECO:0000313" key="2">
    <source>
        <dbReference type="Proteomes" id="UP000006327"/>
    </source>
</evidence>
<organism evidence="1 2">
    <name type="scientific">Paraglaciecola arctica BSs20135</name>
    <dbReference type="NCBI Taxonomy" id="493475"/>
    <lineage>
        <taxon>Bacteria</taxon>
        <taxon>Pseudomonadati</taxon>
        <taxon>Pseudomonadota</taxon>
        <taxon>Gammaproteobacteria</taxon>
        <taxon>Alteromonadales</taxon>
        <taxon>Alteromonadaceae</taxon>
        <taxon>Paraglaciecola</taxon>
    </lineage>
</organism>
<sequence>MWRWDAPKYHEKIDSPLDVTDYRNVASYYTLNQLQLVSAFKYPS</sequence>
<dbReference type="EMBL" id="BAEO01000062">
    <property type="protein sequence ID" value="GAC21268.1"/>
    <property type="molecule type" value="Genomic_DNA"/>
</dbReference>
<proteinExistence type="predicted"/>
<dbReference type="Proteomes" id="UP000006327">
    <property type="component" value="Unassembled WGS sequence"/>
</dbReference>
<protein>
    <submittedName>
        <fullName evidence="1">Uncharacterized protein</fullName>
    </submittedName>
</protein>
<comment type="caution">
    <text evidence="1">The sequence shown here is derived from an EMBL/GenBank/DDBJ whole genome shotgun (WGS) entry which is preliminary data.</text>
</comment>